<dbReference type="Proteomes" id="UP001183615">
    <property type="component" value="Unassembled WGS sequence"/>
</dbReference>
<accession>A0ABU2RZR5</accession>
<dbReference type="EMBL" id="JAVREV010000002">
    <property type="protein sequence ID" value="MDT0441916.1"/>
    <property type="molecule type" value="Genomic_DNA"/>
</dbReference>
<dbReference type="RefSeq" id="WP_311616115.1">
    <property type="nucleotide sequence ID" value="NZ_JAVREV010000002.1"/>
</dbReference>
<evidence type="ECO:0000313" key="1">
    <source>
        <dbReference type="EMBL" id="MDT0441916.1"/>
    </source>
</evidence>
<evidence type="ECO:0008006" key="3">
    <source>
        <dbReference type="Google" id="ProtNLM"/>
    </source>
</evidence>
<evidence type="ECO:0000313" key="2">
    <source>
        <dbReference type="Proteomes" id="UP001183615"/>
    </source>
</evidence>
<sequence length="197" mass="21355">MTALATSLATSRGRRAARTTVALGTASLGLLALSGCQKPSPSAHFTLGSHTASRETAEECHGHDEPLGVDRVRECLEGEDGVPAFTAGVGSTFRIGVDPEVADTGWLVFYNGLLHDATPFTSTYQTFEVDRLRQSQQQQSQTTGALPERGDLRVVVAQVSEDYDAEAIWNSESQEQYEERLFGSFEGVWNVDLESDV</sequence>
<name>A0ABU2RZR5_9ACTN</name>
<proteinExistence type="predicted"/>
<organism evidence="1 2">
    <name type="scientific">Streptomyces johnsoniae</name>
    <dbReference type="NCBI Taxonomy" id="3075532"/>
    <lineage>
        <taxon>Bacteria</taxon>
        <taxon>Bacillati</taxon>
        <taxon>Actinomycetota</taxon>
        <taxon>Actinomycetes</taxon>
        <taxon>Kitasatosporales</taxon>
        <taxon>Streptomycetaceae</taxon>
        <taxon>Streptomyces</taxon>
    </lineage>
</organism>
<reference evidence="2" key="1">
    <citation type="submission" date="2023-07" db="EMBL/GenBank/DDBJ databases">
        <title>30 novel species of actinomycetes from the DSMZ collection.</title>
        <authorList>
            <person name="Nouioui I."/>
        </authorList>
    </citation>
    <scope>NUCLEOTIDE SEQUENCE [LARGE SCALE GENOMIC DNA]</scope>
    <source>
        <strain evidence="2">DSM 41886</strain>
    </source>
</reference>
<protein>
    <recommendedName>
        <fullName evidence="3">Lipoprotein</fullName>
    </recommendedName>
</protein>
<comment type="caution">
    <text evidence="1">The sequence shown here is derived from an EMBL/GenBank/DDBJ whole genome shotgun (WGS) entry which is preliminary data.</text>
</comment>
<gene>
    <name evidence="1" type="ORF">RM779_04785</name>
</gene>
<keyword evidence="2" id="KW-1185">Reference proteome</keyword>